<evidence type="ECO:0000256" key="4">
    <source>
        <dbReference type="ARBA" id="ARBA00022989"/>
    </source>
</evidence>
<dbReference type="GO" id="GO:0009060">
    <property type="term" value="P:aerobic respiration"/>
    <property type="evidence" value="ECO:0007669"/>
    <property type="project" value="TreeGrafter"/>
</dbReference>
<feature type="transmembrane region" description="Helical" evidence="6 8">
    <location>
        <begin position="20"/>
        <end position="46"/>
    </location>
</feature>
<dbReference type="PANTHER" id="PTHR11432:SF3">
    <property type="entry name" value="NADH-UBIQUINONE OXIDOREDUCTASE CHAIN 1"/>
    <property type="match status" value="1"/>
</dbReference>
<dbReference type="GO" id="GO:0048038">
    <property type="term" value="F:quinone binding"/>
    <property type="evidence" value="ECO:0007669"/>
    <property type="project" value="UniProtKB-UniRule"/>
</dbReference>
<feature type="transmembrane region" description="Helical" evidence="6 8">
    <location>
        <begin position="91"/>
        <end position="112"/>
    </location>
</feature>
<keyword evidence="4 6" id="KW-1133">Transmembrane helix</keyword>
<geneLocation type="chloroplast" evidence="9"/>
<dbReference type="GO" id="GO:0005886">
    <property type="term" value="C:plasma membrane"/>
    <property type="evidence" value="ECO:0007669"/>
    <property type="project" value="UniProtKB-SubCell"/>
</dbReference>
<dbReference type="InterPro" id="IPR001694">
    <property type="entry name" value="NADH_UbQ_OxRdtase_su1/FPO"/>
</dbReference>
<proteinExistence type="inferred from homology"/>
<comment type="subunit">
    <text evidence="6 8">NDH is composed of at least 16 different subunits, 5 of which are encoded in the nucleus.</text>
</comment>
<dbReference type="GeneID" id="35451894"/>
<keyword evidence="3 6" id="KW-0812">Transmembrane</keyword>
<dbReference type="Pfam" id="PF00146">
    <property type="entry name" value="NADHdh"/>
    <property type="match status" value="1"/>
</dbReference>
<evidence type="ECO:0000256" key="7">
    <source>
        <dbReference type="RuleBase" id="RU000471"/>
    </source>
</evidence>
<dbReference type="GO" id="GO:0009535">
    <property type="term" value="C:chloroplast thylakoid membrane"/>
    <property type="evidence" value="ECO:0007669"/>
    <property type="project" value="UniProtKB-SubCell"/>
</dbReference>
<evidence type="ECO:0000256" key="2">
    <source>
        <dbReference type="ARBA" id="ARBA00010535"/>
    </source>
</evidence>
<dbReference type="RefSeq" id="YP_009452671.1">
    <property type="nucleotide sequence ID" value="NC_036706.1"/>
</dbReference>
<dbReference type="PROSITE" id="PS00667">
    <property type="entry name" value="COMPLEX1_ND1_1"/>
    <property type="match status" value="1"/>
</dbReference>
<name>A0A2H4HQ66_9POAL</name>
<comment type="catalytic activity">
    <reaction evidence="6 8">
        <text>a plastoquinone + NADH + (n+1) H(+)(in) = a plastoquinol + NAD(+) + n H(+)(out)</text>
        <dbReference type="Rhea" id="RHEA:42608"/>
        <dbReference type="Rhea" id="RHEA-COMP:9561"/>
        <dbReference type="Rhea" id="RHEA-COMP:9562"/>
        <dbReference type="ChEBI" id="CHEBI:15378"/>
        <dbReference type="ChEBI" id="CHEBI:17757"/>
        <dbReference type="ChEBI" id="CHEBI:57540"/>
        <dbReference type="ChEBI" id="CHEBI:57945"/>
        <dbReference type="ChEBI" id="CHEBI:62192"/>
    </reaction>
</comment>
<keyword evidence="6 8" id="KW-0793">Thylakoid</keyword>
<evidence type="ECO:0000313" key="9">
    <source>
        <dbReference type="EMBL" id="ARQ29071.1"/>
    </source>
</evidence>
<dbReference type="EC" id="7.1.1.-" evidence="6"/>
<feature type="transmembrane region" description="Helical" evidence="6 8">
    <location>
        <begin position="118"/>
        <end position="144"/>
    </location>
</feature>
<feature type="transmembrane region" description="Helical" evidence="6 8">
    <location>
        <begin position="251"/>
        <end position="273"/>
    </location>
</feature>
<keyword evidence="6 8" id="KW-0874">Quinone</keyword>
<reference evidence="9" key="1">
    <citation type="submission" date="2016-12" db="EMBL/GenBank/DDBJ databases">
        <title>Leaf shape evolution provides insights into the ecological diversification of the grasses.</title>
        <authorList>
            <person name="Gallaher T."/>
            <person name="Attigala L."/>
            <person name="Klahs P."/>
            <person name="Wysocki W.P."/>
            <person name="Burke S.V."/>
            <person name="Duvall M.R."/>
            <person name="Adams D."/>
            <person name="Sherratt E."/>
            <person name="Craine J.M."/>
            <person name="Clark L.G."/>
        </authorList>
    </citation>
    <scope>NUCLEOTIDE SEQUENCE</scope>
</reference>
<comment type="catalytic activity">
    <reaction evidence="6 8">
        <text>a plastoquinone + NADPH + (n+1) H(+)(in) = a plastoquinol + NADP(+) + n H(+)(out)</text>
        <dbReference type="Rhea" id="RHEA:42612"/>
        <dbReference type="Rhea" id="RHEA-COMP:9561"/>
        <dbReference type="Rhea" id="RHEA-COMP:9562"/>
        <dbReference type="ChEBI" id="CHEBI:15378"/>
        <dbReference type="ChEBI" id="CHEBI:17757"/>
        <dbReference type="ChEBI" id="CHEBI:57783"/>
        <dbReference type="ChEBI" id="CHEBI:58349"/>
        <dbReference type="ChEBI" id="CHEBI:62192"/>
    </reaction>
</comment>
<feature type="transmembrane region" description="Helical" evidence="6 8">
    <location>
        <begin position="293"/>
        <end position="320"/>
    </location>
</feature>
<keyword evidence="6 8" id="KW-1278">Translocase</keyword>
<dbReference type="GO" id="GO:0019684">
    <property type="term" value="P:photosynthesis, light reaction"/>
    <property type="evidence" value="ECO:0007669"/>
    <property type="project" value="UniProtKB-UniRule"/>
</dbReference>
<dbReference type="EMBL" id="KY432799">
    <property type="protein sequence ID" value="ARQ29071.1"/>
    <property type="molecule type" value="Genomic_DNA"/>
</dbReference>
<evidence type="ECO:0000256" key="3">
    <source>
        <dbReference type="ARBA" id="ARBA00022692"/>
    </source>
</evidence>
<dbReference type="PANTHER" id="PTHR11432">
    <property type="entry name" value="NADH DEHYDROGENASE SUBUNIT 1"/>
    <property type="match status" value="1"/>
</dbReference>
<keyword evidence="6 8" id="KW-0521">NADP</keyword>
<accession>A0A2H4HQ66</accession>
<dbReference type="HAMAP" id="MF_01350">
    <property type="entry name" value="NDH1_NuoH"/>
    <property type="match status" value="1"/>
</dbReference>
<feature type="transmembrane region" description="Helical" evidence="6 8">
    <location>
        <begin position="332"/>
        <end position="350"/>
    </location>
</feature>
<organism evidence="9">
    <name type="scientific">Tricholaena monachne</name>
    <dbReference type="NCBI Taxonomy" id="649768"/>
    <lineage>
        <taxon>Eukaryota</taxon>
        <taxon>Viridiplantae</taxon>
        <taxon>Streptophyta</taxon>
        <taxon>Embryophyta</taxon>
        <taxon>Tracheophyta</taxon>
        <taxon>Spermatophyta</taxon>
        <taxon>Magnoliopsida</taxon>
        <taxon>Liliopsida</taxon>
        <taxon>Poales</taxon>
        <taxon>Poaceae</taxon>
        <taxon>PACMAD clade</taxon>
        <taxon>Panicoideae</taxon>
        <taxon>Panicodae</taxon>
        <taxon>Paniceae</taxon>
        <taxon>Melinidinae</taxon>
        <taxon>Tricholaena</taxon>
    </lineage>
</organism>
<gene>
    <name evidence="6 9" type="primary">ndhA</name>
    <name evidence="9" type="ORF">Trmo_g077</name>
</gene>
<comment type="function">
    <text evidence="6">NDH shuttles electrons from NAD(P)H:plastoquinone, via FMN and iron-sulfur (Fe-S) centers, to quinones in the photosynthetic chain and possibly in a chloroplast respiratory chain. The immediate electron acceptor for the enzyme in this species is believed to be plastoquinone. Couples the redox reaction to proton translocation, and thus conserves the redox energy in a proton gradient.</text>
</comment>
<keyword evidence="5 6" id="KW-0472">Membrane</keyword>
<dbReference type="NCBIfam" id="NF004741">
    <property type="entry name" value="PRK06076.1-2"/>
    <property type="match status" value="1"/>
</dbReference>
<keyword evidence="6 7" id="KW-0520">NAD</keyword>
<sequence>MIIEVETINSFSKLELLKEVYGLIWILPILTLLLGITIEVLVIVWLEREISASIQQRIGPEYAGPLGLLQAIADGTKLLLKEDILPSRGDIPLFSIGPSIAVISILLSFLVIPLGYRFVLADLSIGVFLWIAISSIAPIGLLMAGYSSNNKYSFSGGLRAAAQSISYEIPLTFCVLAISLLSNSSSTVDIVEAQSKYGFLGWNLWRQPIGFLVFLISSLAECERLPFDLPEAEEELVAGYQTEYSGIKYGLFYLVSYLNLLVSSLFVTVLYLGGWNLSIPYISFLGFFQMNKIMGIFEMLIGIFITLTKAYLFLFISITIRWTLPRMRMDQLLNLGWKFLLPISLGNLLLTTSSQLVSL</sequence>
<evidence type="ECO:0000256" key="8">
    <source>
        <dbReference type="RuleBase" id="RU000474"/>
    </source>
</evidence>
<dbReference type="PROSITE" id="PS00668">
    <property type="entry name" value="COMPLEX1_ND1_2"/>
    <property type="match status" value="1"/>
</dbReference>
<comment type="subcellular location">
    <subcellularLocation>
        <location evidence="7">Cell membrane</location>
        <topology evidence="7">Multi-pass membrane protein</topology>
    </subcellularLocation>
    <subcellularLocation>
        <location evidence="1">Membrane</location>
        <topology evidence="1">Multi-pass membrane protein</topology>
    </subcellularLocation>
    <subcellularLocation>
        <location evidence="6 8">Plastid</location>
        <location evidence="6 8">Chloroplast thylakoid membrane</location>
        <topology evidence="6 8">Multi-pass membrane protein</topology>
    </subcellularLocation>
</comment>
<keyword evidence="8 9" id="KW-0150">Chloroplast</keyword>
<dbReference type="GO" id="GO:0003954">
    <property type="term" value="F:NADH dehydrogenase activity"/>
    <property type="evidence" value="ECO:0007669"/>
    <property type="project" value="TreeGrafter"/>
</dbReference>
<dbReference type="GO" id="GO:0016655">
    <property type="term" value="F:oxidoreductase activity, acting on NAD(P)H, quinone or similar compound as acceptor"/>
    <property type="evidence" value="ECO:0007669"/>
    <property type="project" value="UniProtKB-UniRule"/>
</dbReference>
<dbReference type="AlphaFoldDB" id="A0A2H4HQ66"/>
<evidence type="ECO:0000256" key="6">
    <source>
        <dbReference type="HAMAP-Rule" id="MF_01350"/>
    </source>
</evidence>
<protein>
    <recommendedName>
        <fullName evidence="6">NAD(P)H-quinone oxidoreductase subunit 1, chloroplastic</fullName>
        <ecNumber evidence="6">7.1.1.-</ecNumber>
    </recommendedName>
    <alternativeName>
        <fullName evidence="6">NAD(P)H dehydrogenase subunit 1</fullName>
        <shortName evidence="6">NDH subunit 1</shortName>
    </alternativeName>
    <alternativeName>
        <fullName evidence="6">NADH-plastoquinone oxidoreductase subunit 1</fullName>
    </alternativeName>
</protein>
<keyword evidence="6 8" id="KW-0618">Plastoquinone</keyword>
<keyword evidence="8 9" id="KW-0934">Plastid</keyword>
<dbReference type="InterPro" id="IPR018086">
    <property type="entry name" value="NADH_UbQ_OxRdtase_su1_CS"/>
</dbReference>
<evidence type="ECO:0000256" key="5">
    <source>
        <dbReference type="ARBA" id="ARBA00023136"/>
    </source>
</evidence>
<feature type="transmembrane region" description="Helical" evidence="6 8">
    <location>
        <begin position="165"/>
        <end position="184"/>
    </location>
</feature>
<comment type="similarity">
    <text evidence="2 6 7">Belongs to the complex I subunit 1 family.</text>
</comment>
<evidence type="ECO:0000256" key="1">
    <source>
        <dbReference type="ARBA" id="ARBA00004141"/>
    </source>
</evidence>